<evidence type="ECO:0000313" key="3">
    <source>
        <dbReference type="Proteomes" id="UP000008021"/>
    </source>
</evidence>
<proteinExistence type="predicted"/>
<organism evidence="2">
    <name type="scientific">Oryza meridionalis</name>
    <dbReference type="NCBI Taxonomy" id="40149"/>
    <lineage>
        <taxon>Eukaryota</taxon>
        <taxon>Viridiplantae</taxon>
        <taxon>Streptophyta</taxon>
        <taxon>Embryophyta</taxon>
        <taxon>Tracheophyta</taxon>
        <taxon>Spermatophyta</taxon>
        <taxon>Magnoliopsida</taxon>
        <taxon>Liliopsida</taxon>
        <taxon>Poales</taxon>
        <taxon>Poaceae</taxon>
        <taxon>BOP clade</taxon>
        <taxon>Oryzoideae</taxon>
        <taxon>Oryzeae</taxon>
        <taxon>Oryzinae</taxon>
        <taxon>Oryza</taxon>
    </lineage>
</organism>
<dbReference type="AlphaFoldDB" id="A0A0E0E2G0"/>
<sequence length="128" mass="14358">MPRESVAGDGSDVTWEKMRFPSGLGLTLQVGFVALGCLPLIFNLCSLGFGGYTSEIPTVKLMAIHQLDRRFNDSWTGSRGSPRNQTDASILVRPEIQRWSNRSPSVLRVTFSSAKSFRFWMFLPFNPL</sequence>
<keyword evidence="1" id="KW-1133">Transmembrane helix</keyword>
<feature type="transmembrane region" description="Helical" evidence="1">
    <location>
        <begin position="26"/>
        <end position="52"/>
    </location>
</feature>
<evidence type="ECO:0000313" key="2">
    <source>
        <dbReference type="EnsemblPlants" id="OMERI06G17760.1"/>
    </source>
</evidence>
<keyword evidence="3" id="KW-1185">Reference proteome</keyword>
<accession>A0A0E0E2G0</accession>
<dbReference type="Gramene" id="OMERI06G17760.1">
    <property type="protein sequence ID" value="OMERI06G17760.1"/>
    <property type="gene ID" value="OMERI06G17760"/>
</dbReference>
<dbReference type="EnsemblPlants" id="OMERI06G17760.1">
    <property type="protein sequence ID" value="OMERI06G17760.1"/>
    <property type="gene ID" value="OMERI06G17760"/>
</dbReference>
<keyword evidence="1" id="KW-0812">Transmembrane</keyword>
<name>A0A0E0E2G0_9ORYZ</name>
<protein>
    <submittedName>
        <fullName evidence="2">Uncharacterized protein</fullName>
    </submittedName>
</protein>
<keyword evidence="1" id="KW-0472">Membrane</keyword>
<reference evidence="2" key="1">
    <citation type="submission" date="2015-04" db="UniProtKB">
        <authorList>
            <consortium name="EnsemblPlants"/>
        </authorList>
    </citation>
    <scope>IDENTIFICATION</scope>
</reference>
<evidence type="ECO:0000256" key="1">
    <source>
        <dbReference type="SAM" id="Phobius"/>
    </source>
</evidence>
<reference evidence="2" key="2">
    <citation type="submission" date="2018-05" db="EMBL/GenBank/DDBJ databases">
        <title>OmerRS3 (Oryza meridionalis Reference Sequence Version 3).</title>
        <authorList>
            <person name="Zhang J."/>
            <person name="Kudrna D."/>
            <person name="Lee S."/>
            <person name="Talag J."/>
            <person name="Welchert J."/>
            <person name="Wing R.A."/>
        </authorList>
    </citation>
    <scope>NUCLEOTIDE SEQUENCE [LARGE SCALE GENOMIC DNA]</scope>
    <source>
        <strain evidence="2">cv. OR44</strain>
    </source>
</reference>
<dbReference type="HOGENOM" id="CLU_1963106_0_0_1"/>
<dbReference type="Proteomes" id="UP000008021">
    <property type="component" value="Chromosome 6"/>
</dbReference>